<feature type="transmembrane region" description="Helical" evidence="7">
    <location>
        <begin position="71"/>
        <end position="90"/>
    </location>
</feature>
<dbReference type="Gramene" id="MELO3C004384.2.1">
    <property type="protein sequence ID" value="MELO3C004384.2.1"/>
    <property type="gene ID" value="MELO3C004384.2"/>
</dbReference>
<feature type="transmembrane region" description="Helical" evidence="7">
    <location>
        <begin position="386"/>
        <end position="410"/>
    </location>
</feature>
<dbReference type="SMR" id="A0A1S3C1T6"/>
<dbReference type="AlphaFoldDB" id="A0A1S3C1T6"/>
<dbReference type="InParanoid" id="A0A1S3C1T6"/>
<keyword evidence="9" id="KW-1185">Reference proteome</keyword>
<dbReference type="RefSeq" id="XP_008456013.1">
    <property type="nucleotide sequence ID" value="XM_008457791.2"/>
</dbReference>
<dbReference type="PANTHER" id="PTHR10332:SF10">
    <property type="entry name" value="EQUILIBRATIVE NUCLEOSIDE TRANSPORTER 4"/>
    <property type="match status" value="1"/>
</dbReference>
<dbReference type="Pfam" id="PF01733">
    <property type="entry name" value="Nucleoside_tran"/>
    <property type="match status" value="2"/>
</dbReference>
<feature type="transmembrane region" description="Helical" evidence="7">
    <location>
        <begin position="35"/>
        <end position="59"/>
    </location>
</feature>
<protein>
    <submittedName>
        <fullName evidence="10">Equilibrative nucleotide transporter 1-like</fullName>
    </submittedName>
</protein>
<dbReference type="KEGG" id="cmo:103496065"/>
<dbReference type="GO" id="GO:0005337">
    <property type="term" value="F:nucleoside transmembrane transporter activity"/>
    <property type="evidence" value="ECO:0007669"/>
    <property type="project" value="InterPro"/>
</dbReference>
<evidence type="ECO:0000256" key="7">
    <source>
        <dbReference type="SAM" id="Phobius"/>
    </source>
</evidence>
<dbReference type="PIRSF" id="PIRSF016379">
    <property type="entry name" value="ENT"/>
    <property type="match status" value="1"/>
</dbReference>
<evidence type="ECO:0000313" key="9">
    <source>
        <dbReference type="Proteomes" id="UP001652600"/>
    </source>
</evidence>
<evidence type="ECO:0000256" key="3">
    <source>
        <dbReference type="ARBA" id="ARBA00022448"/>
    </source>
</evidence>
<feature type="transmembrane region" description="Helical" evidence="7">
    <location>
        <begin position="322"/>
        <end position="341"/>
    </location>
</feature>
<feature type="transmembrane region" description="Helical" evidence="7">
    <location>
        <begin position="260"/>
        <end position="280"/>
    </location>
</feature>
<proteinExistence type="inferred from homology"/>
<comment type="subcellular location">
    <subcellularLocation>
        <location evidence="1">Membrane</location>
        <topology evidence="1">Multi-pass membrane protein</topology>
    </subcellularLocation>
</comment>
<feature type="transmembrane region" description="Helical" evidence="7">
    <location>
        <begin position="292"/>
        <end position="316"/>
    </location>
</feature>
<dbReference type="GO" id="GO:0005886">
    <property type="term" value="C:plasma membrane"/>
    <property type="evidence" value="ECO:0007669"/>
    <property type="project" value="TreeGrafter"/>
</dbReference>
<dbReference type="OrthoDB" id="1856718at2759"/>
<reference evidence="10" key="2">
    <citation type="submission" date="2025-04" db="UniProtKB">
        <authorList>
            <consortium name="RefSeq"/>
        </authorList>
    </citation>
    <scope>IDENTIFICATION</scope>
</reference>
<evidence type="ECO:0000256" key="5">
    <source>
        <dbReference type="ARBA" id="ARBA00022989"/>
    </source>
</evidence>
<evidence type="ECO:0000256" key="4">
    <source>
        <dbReference type="ARBA" id="ARBA00022692"/>
    </source>
</evidence>
<comment type="similarity">
    <text evidence="2">Belongs to the SLC29A/ENT transporter (TC 2.A.57) family.</text>
</comment>
<evidence type="ECO:0000313" key="10">
    <source>
        <dbReference type="RefSeq" id="XP_008456013.1"/>
    </source>
</evidence>
<evidence type="ECO:0000256" key="6">
    <source>
        <dbReference type="ARBA" id="ARBA00023136"/>
    </source>
</evidence>
<reference evidence="8" key="1">
    <citation type="submission" date="2023-03" db="UniProtKB">
        <authorList>
            <consortium name="EnsemblPlants"/>
        </authorList>
    </citation>
    <scope>IDENTIFICATION</scope>
</reference>
<keyword evidence="6 7" id="KW-0472">Membrane</keyword>
<evidence type="ECO:0000313" key="8">
    <source>
        <dbReference type="EnsemblPlants" id="MELO3C004384.2.1"/>
    </source>
</evidence>
<dbReference type="eggNOG" id="KOG1479">
    <property type="taxonomic scope" value="Eukaryota"/>
</dbReference>
<feature type="transmembrane region" description="Helical" evidence="7">
    <location>
        <begin position="164"/>
        <end position="182"/>
    </location>
</feature>
<accession>A0A1S3C1T6</accession>
<evidence type="ECO:0000256" key="1">
    <source>
        <dbReference type="ARBA" id="ARBA00004141"/>
    </source>
</evidence>
<dbReference type="InterPro" id="IPR002259">
    <property type="entry name" value="Eqnu_transpt"/>
</dbReference>
<keyword evidence="5 7" id="KW-1133">Transmembrane helix</keyword>
<feature type="transmembrane region" description="Helical" evidence="7">
    <location>
        <begin position="102"/>
        <end position="121"/>
    </location>
</feature>
<evidence type="ECO:0000256" key="2">
    <source>
        <dbReference type="ARBA" id="ARBA00007965"/>
    </source>
</evidence>
<keyword evidence="3" id="KW-0813">Transport</keyword>
<dbReference type="SUPFAM" id="SSF103473">
    <property type="entry name" value="MFS general substrate transporter"/>
    <property type="match status" value="1"/>
</dbReference>
<keyword evidence="4 7" id="KW-0812">Transmembrane</keyword>
<name>A0A1S3C1T6_CUCME</name>
<gene>
    <name evidence="10" type="primary">LOC103496065</name>
    <name evidence="8" type="synonym">103496065</name>
</gene>
<dbReference type="PANTHER" id="PTHR10332">
    <property type="entry name" value="EQUILIBRATIVE NUCLEOSIDE TRANSPORTER"/>
    <property type="match status" value="1"/>
</dbReference>
<organism evidence="9 10">
    <name type="scientific">Cucumis melo</name>
    <name type="common">Muskmelon</name>
    <dbReference type="NCBI Taxonomy" id="3656"/>
    <lineage>
        <taxon>Eukaryota</taxon>
        <taxon>Viridiplantae</taxon>
        <taxon>Streptophyta</taxon>
        <taxon>Embryophyta</taxon>
        <taxon>Tracheophyta</taxon>
        <taxon>Spermatophyta</taxon>
        <taxon>Magnoliopsida</taxon>
        <taxon>eudicotyledons</taxon>
        <taxon>Gunneridae</taxon>
        <taxon>Pentapetalae</taxon>
        <taxon>rosids</taxon>
        <taxon>fabids</taxon>
        <taxon>Cucurbitales</taxon>
        <taxon>Cucurbitaceae</taxon>
        <taxon>Benincaseae</taxon>
        <taxon>Cucumis</taxon>
    </lineage>
</organism>
<dbReference type="InterPro" id="IPR036259">
    <property type="entry name" value="MFS_trans_sf"/>
</dbReference>
<sequence>MGFTNEDLESTPLLKTTSIITKPKKIPKDSFNLAYIIYFTLGLGYLLPWNAFVTAIDYFSYLYPETNIDRIFAIVYMGVSFICLIFIVFYTQNSNPSFRINLGLSLFVVTLLLVPVMDVVYIQGRVGLYKGFYVTVGSVILCGAADAVVQGGVIGSAGELPEKYMQAVMAGNAGSGVIVSLLRILTKSIYSQDAIGLRESAKLYFGVSIVIIVICIIFYNVVEKLPIVKYYKELKVQAMNIEKEEKGPLTLWQIVKSIKWYEFGIILIYSVTLSIFPGYISEDVHSSILKDWYPILLIFGYNVFDLVGKSLTLVYVIKNLKIVVGGCVLRLLFFPLFFICLHGPLVFRTEIPVMLLTCLMGFSNGYLTSVLMMLAPKVVPLQQAEIAGVVMVLFLVAGLVVGSIVSWFWII</sequence>
<feature type="transmembrane region" description="Helical" evidence="7">
    <location>
        <begin position="133"/>
        <end position="158"/>
    </location>
</feature>
<feature type="transmembrane region" description="Helical" evidence="7">
    <location>
        <begin position="353"/>
        <end position="374"/>
    </location>
</feature>
<dbReference type="GeneID" id="103496065"/>
<dbReference type="Proteomes" id="UP001652600">
    <property type="component" value="Chromosome 5"/>
</dbReference>
<dbReference type="EnsemblPlants" id="MELO3C004384.2.1">
    <property type="protein sequence ID" value="MELO3C004384.2.1"/>
    <property type="gene ID" value="MELO3C004384.2"/>
</dbReference>
<feature type="transmembrane region" description="Helical" evidence="7">
    <location>
        <begin position="203"/>
        <end position="222"/>
    </location>
</feature>